<gene>
    <name evidence="2" type="ORF">EAF07_04585</name>
</gene>
<protein>
    <recommendedName>
        <fullName evidence="4">DUF3592 domain-containing protein</fullName>
    </recommendedName>
</protein>
<keyword evidence="3" id="KW-1185">Reference proteome</keyword>
<sequence>MTFYVLIPLQVFGLIIALFFIFRWVRTTYKRKKGQARPAVRRKTLKQNCTHETIGYFSRVLPFKKSRVNIYSYSVDGKYYEIYDVIIYRMGKVYKLGPIPIGYEMKSKLPDLERVRIRYNPLNPQEAYLPDNEGKWTLS</sequence>
<organism evidence="2 3">
    <name type="scientific">Streptococcus hillyeri</name>
    <dbReference type="NCBI Taxonomy" id="2282420"/>
    <lineage>
        <taxon>Bacteria</taxon>
        <taxon>Bacillati</taxon>
        <taxon>Bacillota</taxon>
        <taxon>Bacilli</taxon>
        <taxon>Lactobacillales</taxon>
        <taxon>Streptococcaceae</taxon>
        <taxon>Streptococcus</taxon>
    </lineage>
</organism>
<evidence type="ECO:0000313" key="2">
    <source>
        <dbReference type="EMBL" id="RLY03811.1"/>
    </source>
</evidence>
<dbReference type="AlphaFoldDB" id="A0A3L9DR56"/>
<comment type="caution">
    <text evidence="2">The sequence shown here is derived from an EMBL/GenBank/DDBJ whole genome shotgun (WGS) entry which is preliminary data.</text>
</comment>
<dbReference type="Proteomes" id="UP000279194">
    <property type="component" value="Unassembled WGS sequence"/>
</dbReference>
<keyword evidence="1" id="KW-0472">Membrane</keyword>
<keyword evidence="1" id="KW-0812">Transmembrane</keyword>
<evidence type="ECO:0008006" key="4">
    <source>
        <dbReference type="Google" id="ProtNLM"/>
    </source>
</evidence>
<evidence type="ECO:0000256" key="1">
    <source>
        <dbReference type="SAM" id="Phobius"/>
    </source>
</evidence>
<name>A0A3L9DR56_9STRE</name>
<proteinExistence type="predicted"/>
<evidence type="ECO:0000313" key="3">
    <source>
        <dbReference type="Proteomes" id="UP000279194"/>
    </source>
</evidence>
<accession>A0A3L9DR56</accession>
<keyword evidence="1" id="KW-1133">Transmembrane helix</keyword>
<reference evidence="2 3" key="1">
    <citation type="submission" date="2018-10" db="EMBL/GenBank/DDBJ databases">
        <title>Streptococcus hillyeri sp. nov., isolated from equine tracheal sample.</title>
        <authorList>
            <person name="Macfadyen A.C."/>
            <person name="Waller A."/>
            <person name="Paterson G.K."/>
        </authorList>
    </citation>
    <scope>NUCLEOTIDE SEQUENCE [LARGE SCALE GENOMIC DNA]</scope>
    <source>
        <strain evidence="2 3">28462</strain>
    </source>
</reference>
<feature type="transmembrane region" description="Helical" evidence="1">
    <location>
        <begin position="6"/>
        <end position="25"/>
    </location>
</feature>
<dbReference type="EMBL" id="RCVM01000006">
    <property type="protein sequence ID" value="RLY03811.1"/>
    <property type="molecule type" value="Genomic_DNA"/>
</dbReference>